<evidence type="ECO:0000256" key="8">
    <source>
        <dbReference type="ARBA" id="ARBA00043025"/>
    </source>
</evidence>
<dbReference type="Proteomes" id="UP001642540">
    <property type="component" value="Unassembled WGS sequence"/>
</dbReference>
<keyword evidence="14" id="KW-1185">Reference proteome</keyword>
<dbReference type="InterPro" id="IPR050984">
    <property type="entry name" value="Gfo/Idh/MocA_domain"/>
</dbReference>
<dbReference type="Gene3D" id="3.40.50.720">
    <property type="entry name" value="NAD(P)-binding Rossmann-like Domain"/>
    <property type="match status" value="1"/>
</dbReference>
<evidence type="ECO:0000313" key="14">
    <source>
        <dbReference type="Proteomes" id="UP001642540"/>
    </source>
</evidence>
<evidence type="ECO:0000256" key="6">
    <source>
        <dbReference type="ARBA" id="ARBA00042926"/>
    </source>
</evidence>
<evidence type="ECO:0000256" key="10">
    <source>
        <dbReference type="ARBA" id="ARBA00049233"/>
    </source>
</evidence>
<keyword evidence="2" id="KW-0560">Oxidoreductase</keyword>
<organism evidence="13 14">
    <name type="scientific">Orchesella dallaii</name>
    <dbReference type="NCBI Taxonomy" id="48710"/>
    <lineage>
        <taxon>Eukaryota</taxon>
        <taxon>Metazoa</taxon>
        <taxon>Ecdysozoa</taxon>
        <taxon>Arthropoda</taxon>
        <taxon>Hexapoda</taxon>
        <taxon>Collembola</taxon>
        <taxon>Entomobryomorpha</taxon>
        <taxon>Entomobryoidea</taxon>
        <taxon>Orchesellidae</taxon>
        <taxon>Orchesellinae</taxon>
        <taxon>Orchesella</taxon>
    </lineage>
</organism>
<proteinExistence type="inferred from homology"/>
<dbReference type="InterPro" id="IPR000683">
    <property type="entry name" value="Gfo/Idh/MocA-like_OxRdtase_N"/>
</dbReference>
<dbReference type="Pfam" id="PF01408">
    <property type="entry name" value="GFO_IDH_MocA"/>
    <property type="match status" value="1"/>
</dbReference>
<dbReference type="EC" id="1.3.1.20" evidence="3"/>
<dbReference type="InterPro" id="IPR036291">
    <property type="entry name" value="NAD(P)-bd_dom_sf"/>
</dbReference>
<evidence type="ECO:0000256" key="7">
    <source>
        <dbReference type="ARBA" id="ARBA00042988"/>
    </source>
</evidence>
<evidence type="ECO:0000259" key="11">
    <source>
        <dbReference type="Pfam" id="PF01408"/>
    </source>
</evidence>
<dbReference type="Pfam" id="PF22725">
    <property type="entry name" value="GFO_IDH_MocA_C3"/>
    <property type="match status" value="1"/>
</dbReference>
<evidence type="ECO:0000313" key="13">
    <source>
        <dbReference type="EMBL" id="CAL8084449.1"/>
    </source>
</evidence>
<dbReference type="EC" id="1.1.1.179" evidence="4"/>
<dbReference type="PANTHER" id="PTHR22604:SF105">
    <property type="entry name" value="TRANS-1,2-DIHYDROBENZENE-1,2-DIOL DEHYDROGENASE"/>
    <property type="match status" value="1"/>
</dbReference>
<reference evidence="13 14" key="1">
    <citation type="submission" date="2024-08" db="EMBL/GenBank/DDBJ databases">
        <authorList>
            <person name="Cucini C."/>
            <person name="Frati F."/>
        </authorList>
    </citation>
    <scope>NUCLEOTIDE SEQUENCE [LARGE SCALE GENOMIC DNA]</scope>
</reference>
<dbReference type="EMBL" id="CAXLJM020000018">
    <property type="protein sequence ID" value="CAL8084449.1"/>
    <property type="molecule type" value="Genomic_DNA"/>
</dbReference>
<dbReference type="SUPFAM" id="SSF55347">
    <property type="entry name" value="Glyceraldehyde-3-phosphate dehydrogenase-like, C-terminal domain"/>
    <property type="match status" value="1"/>
</dbReference>
<comment type="catalytic activity">
    <reaction evidence="9">
        <text>(1R,2R)-1,2-dihydrobenzene-1,2-diol + NADP(+) = catechol + NADPH + H(+)</text>
        <dbReference type="Rhea" id="RHEA:16729"/>
        <dbReference type="ChEBI" id="CHEBI:10702"/>
        <dbReference type="ChEBI" id="CHEBI:15378"/>
        <dbReference type="ChEBI" id="CHEBI:18135"/>
        <dbReference type="ChEBI" id="CHEBI:57783"/>
        <dbReference type="ChEBI" id="CHEBI:58349"/>
        <dbReference type="EC" id="1.3.1.20"/>
    </reaction>
</comment>
<evidence type="ECO:0000256" key="3">
    <source>
        <dbReference type="ARBA" id="ARBA00038853"/>
    </source>
</evidence>
<gene>
    <name evidence="13" type="ORF">ODALV1_LOCUS5797</name>
</gene>
<dbReference type="PANTHER" id="PTHR22604">
    <property type="entry name" value="OXIDOREDUCTASES"/>
    <property type="match status" value="1"/>
</dbReference>
<dbReference type="InterPro" id="IPR055170">
    <property type="entry name" value="GFO_IDH_MocA-like_dom"/>
</dbReference>
<accession>A0ABP1Q047</accession>
<evidence type="ECO:0000256" key="4">
    <source>
        <dbReference type="ARBA" id="ARBA00038984"/>
    </source>
</evidence>
<name>A0ABP1Q047_9HEXA</name>
<feature type="domain" description="GFO/IDH/MocA-like oxidoreductase" evidence="12">
    <location>
        <begin position="139"/>
        <end position="252"/>
    </location>
</feature>
<evidence type="ECO:0000256" key="9">
    <source>
        <dbReference type="ARBA" id="ARBA00047423"/>
    </source>
</evidence>
<comment type="catalytic activity">
    <reaction evidence="10">
        <text>D-xylose + NADP(+) = D-xylono-1,5-lactone + NADPH + H(+)</text>
        <dbReference type="Rhea" id="RHEA:22000"/>
        <dbReference type="ChEBI" id="CHEBI:15378"/>
        <dbReference type="ChEBI" id="CHEBI:15867"/>
        <dbReference type="ChEBI" id="CHEBI:53455"/>
        <dbReference type="ChEBI" id="CHEBI:57783"/>
        <dbReference type="ChEBI" id="CHEBI:58349"/>
        <dbReference type="EC" id="1.1.1.179"/>
    </reaction>
</comment>
<evidence type="ECO:0000256" key="1">
    <source>
        <dbReference type="ARBA" id="ARBA00010928"/>
    </source>
</evidence>
<evidence type="ECO:0000256" key="5">
    <source>
        <dbReference type="ARBA" id="ARBA00040603"/>
    </source>
</evidence>
<sequence>MSLTNIPTRWGILGTGQVSHDWSIAMSTLPPTVHKITAVAARREESAKKFANEHGIPKVHKSYEDLAKDREIDVVYIAVIHTEHLRIGKMVLDNGKHLLCEKPLGMNAKETKELVEYARKKKLFMMEGIWSRFFPSYFKLREELEKGTIGEVMQVIVDMGLSFPEENWRRAKEIGGGSVLDMGTYTVQFTTMCFAGLKPLKIVASGHLNESGADDSSSATIIFPNGKTATLVTHTIVNLPSEALVVGTKGSMKLPFPYWAPDKLETPSGILEFPLPKTEKDLYLWNTTGLCYQCKEVRRCIQEGLTESPLMSLDETILIAEIKDTIRKQIGVSYPQD</sequence>
<comment type="similarity">
    <text evidence="1">Belongs to the Gfo/Idh/MocA family.</text>
</comment>
<evidence type="ECO:0000256" key="2">
    <source>
        <dbReference type="ARBA" id="ARBA00023002"/>
    </source>
</evidence>
<dbReference type="SUPFAM" id="SSF51735">
    <property type="entry name" value="NAD(P)-binding Rossmann-fold domains"/>
    <property type="match status" value="1"/>
</dbReference>
<dbReference type="Gene3D" id="3.30.360.10">
    <property type="entry name" value="Dihydrodipicolinate Reductase, domain 2"/>
    <property type="match status" value="1"/>
</dbReference>
<protein>
    <recommendedName>
        <fullName evidence="5">Trans-1,2-dihydrobenzene-1,2-diol dehydrogenase</fullName>
        <ecNumber evidence="4">1.1.1.179</ecNumber>
        <ecNumber evidence="3">1.3.1.20</ecNumber>
    </recommendedName>
    <alternativeName>
        <fullName evidence="8">D-xylose 1-dehydrogenase</fullName>
    </alternativeName>
    <alternativeName>
        <fullName evidence="7">D-xylose-NADP dehydrogenase</fullName>
    </alternativeName>
    <alternativeName>
        <fullName evidence="6">Dimeric dihydrodiol dehydrogenase</fullName>
    </alternativeName>
</protein>
<comment type="caution">
    <text evidence="13">The sequence shown here is derived from an EMBL/GenBank/DDBJ whole genome shotgun (WGS) entry which is preliminary data.</text>
</comment>
<feature type="domain" description="Gfo/Idh/MocA-like oxidoreductase N-terminal" evidence="11">
    <location>
        <begin position="9"/>
        <end position="127"/>
    </location>
</feature>
<evidence type="ECO:0000259" key="12">
    <source>
        <dbReference type="Pfam" id="PF22725"/>
    </source>
</evidence>